<proteinExistence type="predicted"/>
<keyword evidence="1" id="KW-1133">Transmembrane helix</keyword>
<sequence length="193" mass="20576">MPQATDILDQLDDLAEQEEQPSIGDVNERLGNRSVGALMAIPASLELTPIGGVPGVPTLLATVIAILAVQVALGRDHMWLPGLLERRSVAWEKLRNAVNRLRPAARWADAHFGRNMTLFVDPPAQRVVAAAILALCLTVPPLELIPFASSLPMGTIVIFGLGILFQDGRLMALGWVAWVGALIGVVTLWPGGG</sequence>
<reference evidence="2 3" key="1">
    <citation type="submission" date="2023-04" db="EMBL/GenBank/DDBJ databases">
        <title>Jannaschia ovalis sp. nov., a marine bacterium isolated from sea tidal flat.</title>
        <authorList>
            <person name="Kwon D.Y."/>
            <person name="Kim J.-J."/>
        </authorList>
    </citation>
    <scope>NUCLEOTIDE SEQUENCE [LARGE SCALE GENOMIC DNA]</scope>
    <source>
        <strain evidence="2 3">GRR-S6-38</strain>
    </source>
</reference>
<dbReference type="InterPro" id="IPR010331">
    <property type="entry name" value="ExoD"/>
</dbReference>
<dbReference type="Proteomes" id="UP001243420">
    <property type="component" value="Chromosome"/>
</dbReference>
<evidence type="ECO:0000313" key="3">
    <source>
        <dbReference type="Proteomes" id="UP001243420"/>
    </source>
</evidence>
<keyword evidence="1" id="KW-0472">Membrane</keyword>
<feature type="transmembrane region" description="Helical" evidence="1">
    <location>
        <begin position="147"/>
        <end position="165"/>
    </location>
</feature>
<dbReference type="EMBL" id="CP122537">
    <property type="protein sequence ID" value="WGH78776.1"/>
    <property type="molecule type" value="Genomic_DNA"/>
</dbReference>
<keyword evidence="3" id="KW-1185">Reference proteome</keyword>
<keyword evidence="1" id="KW-0812">Transmembrane</keyword>
<gene>
    <name evidence="2" type="ORF">P8627_00515</name>
</gene>
<dbReference type="RefSeq" id="WP_279965527.1">
    <property type="nucleotide sequence ID" value="NZ_CP122537.1"/>
</dbReference>
<feature type="transmembrane region" description="Helical" evidence="1">
    <location>
        <begin position="55"/>
        <end position="73"/>
    </location>
</feature>
<evidence type="ECO:0000313" key="2">
    <source>
        <dbReference type="EMBL" id="WGH78776.1"/>
    </source>
</evidence>
<accession>A0ABY8LBR8</accession>
<evidence type="ECO:0000256" key="1">
    <source>
        <dbReference type="SAM" id="Phobius"/>
    </source>
</evidence>
<name>A0ABY8LBR8_9RHOB</name>
<dbReference type="Pfam" id="PF06055">
    <property type="entry name" value="ExoD"/>
    <property type="match status" value="1"/>
</dbReference>
<dbReference type="PANTHER" id="PTHR41795">
    <property type="entry name" value="EXOPOLYSACCHARIDE SYNTHESIS PROTEIN"/>
    <property type="match status" value="1"/>
</dbReference>
<feature type="transmembrane region" description="Helical" evidence="1">
    <location>
        <begin position="172"/>
        <end position="191"/>
    </location>
</feature>
<dbReference type="PANTHER" id="PTHR41795:SF1">
    <property type="entry name" value="EXOPOLYSACCHARIDE SYNTHESIS PROTEIN"/>
    <property type="match status" value="1"/>
</dbReference>
<protein>
    <submittedName>
        <fullName evidence="2">Exopolysaccharide biosynthesis protein</fullName>
    </submittedName>
</protein>
<dbReference type="PIRSF" id="PIRSF033239">
    <property type="entry name" value="ExoD"/>
    <property type="match status" value="1"/>
</dbReference>
<organism evidence="2 3">
    <name type="scientific">Jannaschia ovalis</name>
    <dbReference type="NCBI Taxonomy" id="3038773"/>
    <lineage>
        <taxon>Bacteria</taxon>
        <taxon>Pseudomonadati</taxon>
        <taxon>Pseudomonadota</taxon>
        <taxon>Alphaproteobacteria</taxon>
        <taxon>Rhodobacterales</taxon>
        <taxon>Roseobacteraceae</taxon>
        <taxon>Jannaschia</taxon>
    </lineage>
</organism>